<evidence type="ECO:0000256" key="4">
    <source>
        <dbReference type="ARBA" id="ARBA00012583"/>
    </source>
</evidence>
<dbReference type="PANTHER" id="PTHR10859:SF91">
    <property type="entry name" value="DOLICHYL-PHOSPHATE BETA-GLUCOSYLTRANSFERASE"/>
    <property type="match status" value="1"/>
</dbReference>
<evidence type="ECO:0000256" key="12">
    <source>
        <dbReference type="ARBA" id="ARBA00045097"/>
    </source>
</evidence>
<evidence type="ECO:0000256" key="2">
    <source>
        <dbReference type="ARBA" id="ARBA00004922"/>
    </source>
</evidence>
<evidence type="ECO:0000313" key="14">
    <source>
        <dbReference type="EMBL" id="PIR41191.1"/>
    </source>
</evidence>
<protein>
    <recommendedName>
        <fullName evidence="4">dolichyl-phosphate beta-glucosyltransferase</fullName>
        <ecNumber evidence="4">2.4.1.117</ecNumber>
    </recommendedName>
</protein>
<dbReference type="SUPFAM" id="SSF53448">
    <property type="entry name" value="Nucleotide-diphospho-sugar transferases"/>
    <property type="match status" value="1"/>
</dbReference>
<dbReference type="AlphaFoldDB" id="A0A2H0R3S9"/>
<dbReference type="CDD" id="cd04188">
    <property type="entry name" value="DPG_synthase"/>
    <property type="match status" value="1"/>
</dbReference>
<feature type="domain" description="Glycosyltransferase 2-like" evidence="13">
    <location>
        <begin position="4"/>
        <end position="135"/>
    </location>
</feature>
<reference evidence="14 15" key="1">
    <citation type="submission" date="2017-09" db="EMBL/GenBank/DDBJ databases">
        <title>Depth-based differentiation of microbial function through sediment-hosted aquifers and enrichment of novel symbionts in the deep terrestrial subsurface.</title>
        <authorList>
            <person name="Probst A.J."/>
            <person name="Ladd B."/>
            <person name="Jarett J.K."/>
            <person name="Geller-Mcgrath D.E."/>
            <person name="Sieber C.M."/>
            <person name="Emerson J.B."/>
            <person name="Anantharaman K."/>
            <person name="Thomas B.C."/>
            <person name="Malmstrom R."/>
            <person name="Stieglmeier M."/>
            <person name="Klingl A."/>
            <person name="Woyke T."/>
            <person name="Ryan C.M."/>
            <person name="Banfield J.F."/>
        </authorList>
    </citation>
    <scope>NUCLEOTIDE SEQUENCE [LARGE SCALE GENOMIC DNA]</scope>
    <source>
        <strain evidence="14">CG10_big_fil_rev_8_21_14_0_10_46_23</strain>
    </source>
</reference>
<keyword evidence="5" id="KW-0328">Glycosyltransferase</keyword>
<evidence type="ECO:0000256" key="7">
    <source>
        <dbReference type="ARBA" id="ARBA00022692"/>
    </source>
</evidence>
<comment type="pathway">
    <text evidence="2">Protein modification; protein glycosylation.</text>
</comment>
<evidence type="ECO:0000256" key="6">
    <source>
        <dbReference type="ARBA" id="ARBA00022679"/>
    </source>
</evidence>
<comment type="subcellular location">
    <subcellularLocation>
        <location evidence="1">Endoplasmic reticulum membrane</location>
        <topology evidence="1">Single-pass membrane protein</topology>
    </subcellularLocation>
</comment>
<evidence type="ECO:0000313" key="15">
    <source>
        <dbReference type="Proteomes" id="UP000230232"/>
    </source>
</evidence>
<evidence type="ECO:0000256" key="1">
    <source>
        <dbReference type="ARBA" id="ARBA00004389"/>
    </source>
</evidence>
<evidence type="ECO:0000256" key="9">
    <source>
        <dbReference type="ARBA" id="ARBA00022968"/>
    </source>
</evidence>
<evidence type="ECO:0000256" key="11">
    <source>
        <dbReference type="ARBA" id="ARBA00023136"/>
    </source>
</evidence>
<comment type="catalytic activity">
    <reaction evidence="12">
        <text>a di-trans,poly-cis-dolichyl phosphate + UDP-alpha-D-glucose = a di-trans,poly-cis-dolichyl beta-D-glucosyl phosphate + UDP</text>
        <dbReference type="Rhea" id="RHEA:15401"/>
        <dbReference type="Rhea" id="RHEA-COMP:19498"/>
        <dbReference type="Rhea" id="RHEA-COMP:19502"/>
        <dbReference type="ChEBI" id="CHEBI:57525"/>
        <dbReference type="ChEBI" id="CHEBI:57683"/>
        <dbReference type="ChEBI" id="CHEBI:58223"/>
        <dbReference type="ChEBI" id="CHEBI:58885"/>
        <dbReference type="EC" id="2.4.1.117"/>
    </reaction>
    <physiologicalReaction direction="left-to-right" evidence="12">
        <dbReference type="Rhea" id="RHEA:15402"/>
    </physiologicalReaction>
</comment>
<comment type="similarity">
    <text evidence="3">Belongs to the glycosyltransferase 2 family.</text>
</comment>
<dbReference type="GO" id="GO:0004581">
    <property type="term" value="F:dolichyl-phosphate beta-glucosyltransferase activity"/>
    <property type="evidence" value="ECO:0007669"/>
    <property type="project" value="UniProtKB-EC"/>
</dbReference>
<comment type="caution">
    <text evidence="14">The sequence shown here is derived from an EMBL/GenBank/DDBJ whole genome shotgun (WGS) entry which is preliminary data.</text>
</comment>
<evidence type="ECO:0000259" key="13">
    <source>
        <dbReference type="Pfam" id="PF00535"/>
    </source>
</evidence>
<organism evidence="14 15">
    <name type="scientific">Candidatus Yanofskybacteria bacterium CG10_big_fil_rev_8_21_14_0_10_46_23</name>
    <dbReference type="NCBI Taxonomy" id="1975098"/>
    <lineage>
        <taxon>Bacteria</taxon>
        <taxon>Candidatus Yanofskyibacteriota</taxon>
    </lineage>
</organism>
<keyword evidence="10" id="KW-1133">Transmembrane helix</keyword>
<dbReference type="EMBL" id="PCXO01000010">
    <property type="protein sequence ID" value="PIR41191.1"/>
    <property type="molecule type" value="Genomic_DNA"/>
</dbReference>
<dbReference type="PANTHER" id="PTHR10859">
    <property type="entry name" value="GLYCOSYL TRANSFERASE"/>
    <property type="match status" value="1"/>
</dbReference>
<keyword evidence="11" id="KW-0472">Membrane</keyword>
<dbReference type="Pfam" id="PF00535">
    <property type="entry name" value="Glycos_transf_2"/>
    <property type="match status" value="1"/>
</dbReference>
<keyword evidence="6" id="KW-0808">Transferase</keyword>
<dbReference type="InterPro" id="IPR001173">
    <property type="entry name" value="Glyco_trans_2-like"/>
</dbReference>
<keyword evidence="8" id="KW-0256">Endoplasmic reticulum</keyword>
<dbReference type="InterPro" id="IPR035518">
    <property type="entry name" value="DPG_synthase"/>
</dbReference>
<dbReference type="GO" id="GO:0006487">
    <property type="term" value="P:protein N-linked glycosylation"/>
    <property type="evidence" value="ECO:0007669"/>
    <property type="project" value="TreeGrafter"/>
</dbReference>
<dbReference type="InterPro" id="IPR029044">
    <property type="entry name" value="Nucleotide-diphossugar_trans"/>
</dbReference>
<evidence type="ECO:0000256" key="5">
    <source>
        <dbReference type="ARBA" id="ARBA00022676"/>
    </source>
</evidence>
<evidence type="ECO:0000256" key="3">
    <source>
        <dbReference type="ARBA" id="ARBA00006739"/>
    </source>
</evidence>
<keyword evidence="9" id="KW-0735">Signal-anchor</keyword>
<dbReference type="Proteomes" id="UP000230232">
    <property type="component" value="Unassembled WGS sequence"/>
</dbReference>
<accession>A0A2H0R3S9</accession>
<dbReference type="EC" id="2.4.1.117" evidence="4"/>
<dbReference type="Gene3D" id="3.90.550.10">
    <property type="entry name" value="Spore Coat Polysaccharide Biosynthesis Protein SpsA, Chain A"/>
    <property type="match status" value="1"/>
</dbReference>
<sequence length="238" mass="27106">MFLSVIIPAYNEEKRLGGTLEAVDQYLFRQPYDYEVVVVNDGSTDETAKLVRDYAPKIKGLRLINQEVNQGKGWAVRRGILETTGRIKIFMDADNSTTIDHLEKMLPLFEAGYDVVIGSRRTPGAQIVIHQSGLKEFIGRLANFWIKFFAYEDSKDTQAGFKAFTESAGAKVFSRLTLKQWGFDFEALAIAKNLKLKIGEIPIRWVNDPLSRVRPSAYFKTMLEAVQVRWNLTRGVYN</sequence>
<gene>
    <name evidence="14" type="ORF">COV31_02165</name>
</gene>
<evidence type="ECO:0000256" key="8">
    <source>
        <dbReference type="ARBA" id="ARBA00022824"/>
    </source>
</evidence>
<proteinExistence type="inferred from homology"/>
<keyword evidence="7" id="KW-0812">Transmembrane</keyword>
<name>A0A2H0R3S9_9BACT</name>
<evidence type="ECO:0000256" key="10">
    <source>
        <dbReference type="ARBA" id="ARBA00022989"/>
    </source>
</evidence>